<sequence length="240" mass="27012">MLPSCPAHDRPESSPGEDGRQEKLPKQEEDEEERQWTDITPTLIQGAHQLAKNEILIAPHLDLIDIISAIEDGFGSWEKYTAGSPIRPSPTLDGLRSGTIIDLSLACEVTWYTGRLLSQTVLTSSYLRHLDSLRSHPDQIVKHVLRASLLGLVKSCAIVSDEISKDNLRENEDVNSEQQTIDIYEDIDVTQTLEALDEAYSILKSWPNALLTVLIRSRIRWLSDPVDGESQISNRQFIWS</sequence>
<evidence type="ECO:0000313" key="3">
    <source>
        <dbReference type="EMBL" id="KAA1077053.1"/>
    </source>
</evidence>
<evidence type="ECO:0000313" key="4">
    <source>
        <dbReference type="Proteomes" id="UP000325313"/>
    </source>
</evidence>
<feature type="domain" description="NAA35-like N-terminal" evidence="2">
    <location>
        <begin position="99"/>
        <end position="192"/>
    </location>
</feature>
<dbReference type="Pfam" id="PF04112">
    <property type="entry name" value="Mak10"/>
    <property type="match status" value="1"/>
</dbReference>
<dbReference type="PANTHER" id="PTHR21373">
    <property type="entry name" value="GLUCOSE REPRESSIBLE PROTEIN MAK10"/>
    <property type="match status" value="1"/>
</dbReference>
<proteinExistence type="predicted"/>
<reference evidence="3 4" key="1">
    <citation type="submission" date="2019-05" db="EMBL/GenBank/DDBJ databases">
        <title>Emergence of the Ug99 lineage of the wheat stem rust pathogen through somatic hybridization.</title>
        <authorList>
            <person name="Li F."/>
            <person name="Upadhyaya N.M."/>
            <person name="Sperschneider J."/>
            <person name="Matny O."/>
            <person name="Nguyen-Phuc H."/>
            <person name="Mago R."/>
            <person name="Raley C."/>
            <person name="Miller M.E."/>
            <person name="Silverstein K.A.T."/>
            <person name="Henningsen E."/>
            <person name="Hirsch C.D."/>
            <person name="Visser B."/>
            <person name="Pretorius Z.A."/>
            <person name="Steffenson B.J."/>
            <person name="Schwessinger B."/>
            <person name="Dodds P.N."/>
            <person name="Figueroa M."/>
        </authorList>
    </citation>
    <scope>NUCLEOTIDE SEQUENCE [LARGE SCALE GENOMIC DNA]</scope>
    <source>
        <strain evidence="3 4">Ug99</strain>
    </source>
</reference>
<protein>
    <recommendedName>
        <fullName evidence="2">NAA35-like N-terminal domain-containing protein</fullName>
    </recommendedName>
</protein>
<accession>A0A5B0ML98</accession>
<gene>
    <name evidence="3" type="ORF">PGTUg99_002980</name>
</gene>
<feature type="region of interest" description="Disordered" evidence="1">
    <location>
        <begin position="1"/>
        <end position="37"/>
    </location>
</feature>
<dbReference type="InterPro" id="IPR007244">
    <property type="entry name" value="Naa35_N"/>
</dbReference>
<comment type="caution">
    <text evidence="3">The sequence shown here is derived from an EMBL/GenBank/DDBJ whole genome shotgun (WGS) entry which is preliminary data.</text>
</comment>
<dbReference type="EMBL" id="VDEP01000464">
    <property type="protein sequence ID" value="KAA1077053.1"/>
    <property type="molecule type" value="Genomic_DNA"/>
</dbReference>
<organism evidence="3 4">
    <name type="scientific">Puccinia graminis f. sp. tritici</name>
    <dbReference type="NCBI Taxonomy" id="56615"/>
    <lineage>
        <taxon>Eukaryota</taxon>
        <taxon>Fungi</taxon>
        <taxon>Dikarya</taxon>
        <taxon>Basidiomycota</taxon>
        <taxon>Pucciniomycotina</taxon>
        <taxon>Pucciniomycetes</taxon>
        <taxon>Pucciniales</taxon>
        <taxon>Pucciniaceae</taxon>
        <taxon>Puccinia</taxon>
    </lineage>
</organism>
<name>A0A5B0ML98_PUCGR</name>
<dbReference type="InterPro" id="IPR057983">
    <property type="entry name" value="NAA35-like_N"/>
</dbReference>
<evidence type="ECO:0000256" key="1">
    <source>
        <dbReference type="SAM" id="MobiDB-lite"/>
    </source>
</evidence>
<dbReference type="PANTHER" id="PTHR21373:SF0">
    <property type="entry name" value="N-ALPHA-ACETYLTRANSFERASE 35, NATC AUXILIARY SUBUNIT"/>
    <property type="match status" value="1"/>
</dbReference>
<dbReference type="Proteomes" id="UP000325313">
    <property type="component" value="Unassembled WGS sequence"/>
</dbReference>
<evidence type="ECO:0000259" key="2">
    <source>
        <dbReference type="Pfam" id="PF04112"/>
    </source>
</evidence>
<dbReference type="GO" id="GO:0031417">
    <property type="term" value="C:NatC complex"/>
    <property type="evidence" value="ECO:0007669"/>
    <property type="project" value="InterPro"/>
</dbReference>
<dbReference type="AlphaFoldDB" id="A0A5B0ML98"/>
<feature type="compositionally biased region" description="Basic and acidic residues" evidence="1">
    <location>
        <begin position="7"/>
        <end position="27"/>
    </location>
</feature>